<comment type="caution">
    <text evidence="3">The sequence shown here is derived from an EMBL/GenBank/DDBJ whole genome shotgun (WGS) entry which is preliminary data.</text>
</comment>
<evidence type="ECO:0000313" key="3">
    <source>
        <dbReference type="EMBL" id="GGA01356.1"/>
    </source>
</evidence>
<protein>
    <recommendedName>
        <fullName evidence="5">Methyltransferase domain-containing protein</fullName>
    </recommendedName>
</protein>
<name>A0ABQ1F6X8_SPHSA</name>
<proteinExistence type="predicted"/>
<dbReference type="SUPFAM" id="SSF53335">
    <property type="entry name" value="S-adenosyl-L-methionine-dependent methyltransferases"/>
    <property type="match status" value="1"/>
</dbReference>
<evidence type="ECO:0000259" key="2">
    <source>
        <dbReference type="Pfam" id="PF13395"/>
    </source>
</evidence>
<dbReference type="InterPro" id="IPR003615">
    <property type="entry name" value="HNH_nuc"/>
</dbReference>
<dbReference type="Pfam" id="PF13395">
    <property type="entry name" value="HNH_4"/>
    <property type="match status" value="1"/>
</dbReference>
<sequence length="549" mass="60412">MPGGAAFVQAHGLLPKKGLALDVGAGSGRDAAWLKAQGYDVVAVEPADGFRLEGRARHSPDIRWLDDQLPSLDQVHRLGLAFDLIVLSAVWQHVVPTDRARAFRKLVTLLRAGGVMVLTLRSGPAPEDRPMFSTSSGEIEGLARTYGMEILKVHASHDLQGREGVSWTTVCLRLPDDGTSALPLIRGIVLGDEKSSTYKLGLLRAVARIAEQTPAAATPSRELDDAVDLPLGLVALTWVRLYLPLIRLGMPQAPRNSGPDGLSFAKAGFRALLADGTDASDLRVGSVFDAERGGAIAAAITETARTITAMPAHFTRFPNSEQPVFAVQRGRYGRQQGLELGVDQLRSWGTLTVPGNMWRALSRFGPWIEPMLVTEWARLIRRYADHIGFAVPAGSAEAALEWREPVRSTTTARFAAQKLVAGGPGLSCVWTARRLSEAKLDVDHCLPWSAWPCGDLWNLAPCDSRINRHEKRDRLPSAAMFAESRERIITWWHDAYLDDAALRHRFLREAAAALPVLQGEDLGDIFTAFDWRRLRLLQEQRVPEWHWSA</sequence>
<organism evidence="3 4">
    <name type="scientific">Sphingobium fuliginis (strain ATCC 27551)</name>
    <dbReference type="NCBI Taxonomy" id="336203"/>
    <lineage>
        <taxon>Bacteria</taxon>
        <taxon>Pseudomonadati</taxon>
        <taxon>Pseudomonadota</taxon>
        <taxon>Alphaproteobacteria</taxon>
        <taxon>Sphingomonadales</taxon>
        <taxon>Sphingomonadaceae</taxon>
        <taxon>Sphingobium</taxon>
    </lineage>
</organism>
<evidence type="ECO:0000313" key="4">
    <source>
        <dbReference type="Proteomes" id="UP000628109"/>
    </source>
</evidence>
<dbReference type="InterPro" id="IPR029063">
    <property type="entry name" value="SAM-dependent_MTases_sf"/>
</dbReference>
<dbReference type="CDD" id="cd02440">
    <property type="entry name" value="AdoMet_MTases"/>
    <property type="match status" value="1"/>
</dbReference>
<dbReference type="RefSeq" id="WP_139111466.1">
    <property type="nucleotide sequence ID" value="NZ_BMDU01000009.1"/>
</dbReference>
<keyword evidence="4" id="KW-1185">Reference proteome</keyword>
<evidence type="ECO:0008006" key="5">
    <source>
        <dbReference type="Google" id="ProtNLM"/>
    </source>
</evidence>
<dbReference type="Pfam" id="PF08241">
    <property type="entry name" value="Methyltransf_11"/>
    <property type="match status" value="1"/>
</dbReference>
<dbReference type="Gene3D" id="3.40.50.150">
    <property type="entry name" value="Vaccinia Virus protein VP39"/>
    <property type="match status" value="1"/>
</dbReference>
<feature type="domain" description="HNH nuclease" evidence="2">
    <location>
        <begin position="432"/>
        <end position="476"/>
    </location>
</feature>
<feature type="domain" description="Methyltransferase type 11" evidence="1">
    <location>
        <begin position="21"/>
        <end position="117"/>
    </location>
</feature>
<accession>A0ABQ1F6X8</accession>
<reference evidence="4" key="1">
    <citation type="journal article" date="2019" name="Int. J. Syst. Evol. Microbiol.">
        <title>The Global Catalogue of Microorganisms (GCM) 10K type strain sequencing project: providing services to taxonomists for standard genome sequencing and annotation.</title>
        <authorList>
            <consortium name="The Broad Institute Genomics Platform"/>
            <consortium name="The Broad Institute Genome Sequencing Center for Infectious Disease"/>
            <person name="Wu L."/>
            <person name="Ma J."/>
        </authorList>
    </citation>
    <scope>NUCLEOTIDE SEQUENCE [LARGE SCALE GENOMIC DNA]</scope>
    <source>
        <strain evidence="4">CCM 7327</strain>
    </source>
</reference>
<dbReference type="InterPro" id="IPR013216">
    <property type="entry name" value="Methyltransf_11"/>
</dbReference>
<gene>
    <name evidence="3" type="ORF">GCM10019071_34850</name>
</gene>
<dbReference type="Proteomes" id="UP000628109">
    <property type="component" value="Unassembled WGS sequence"/>
</dbReference>
<evidence type="ECO:0000259" key="1">
    <source>
        <dbReference type="Pfam" id="PF08241"/>
    </source>
</evidence>
<dbReference type="EMBL" id="BMDU01000009">
    <property type="protein sequence ID" value="GGA01356.1"/>
    <property type="molecule type" value="Genomic_DNA"/>
</dbReference>